<keyword evidence="9" id="KW-0238">DNA-binding</keyword>
<dbReference type="InterPro" id="IPR027417">
    <property type="entry name" value="P-loop_NTPase"/>
</dbReference>
<dbReference type="GO" id="GO:0016887">
    <property type="term" value="F:ATP hydrolysis activity"/>
    <property type="evidence" value="ECO:0007669"/>
    <property type="project" value="InterPro"/>
</dbReference>
<keyword evidence="10" id="KW-0234">DNA repair</keyword>
<dbReference type="Gene3D" id="1.20.1580.10">
    <property type="entry name" value="ABC transporter ATPase like domain"/>
    <property type="match status" value="2"/>
</dbReference>
<dbReference type="Pfam" id="PF00005">
    <property type="entry name" value="ABC_tran"/>
    <property type="match status" value="1"/>
</dbReference>
<evidence type="ECO:0000256" key="9">
    <source>
        <dbReference type="ARBA" id="ARBA00023125"/>
    </source>
</evidence>
<evidence type="ECO:0000256" key="7">
    <source>
        <dbReference type="ARBA" id="ARBA00022840"/>
    </source>
</evidence>
<gene>
    <name evidence="15" type="ORF">G1H19_09180</name>
</gene>
<evidence type="ECO:0000256" key="12">
    <source>
        <dbReference type="ARBA" id="ARBA00039316"/>
    </source>
</evidence>
<keyword evidence="8" id="KW-0267">Excision nuclease</keyword>
<evidence type="ECO:0000256" key="10">
    <source>
        <dbReference type="ARBA" id="ARBA00023204"/>
    </source>
</evidence>
<dbReference type="RefSeq" id="WP_162393088.1">
    <property type="nucleotide sequence ID" value="NZ_JAABOZ010000004.1"/>
</dbReference>
<dbReference type="PANTHER" id="PTHR43152:SF2">
    <property type="entry name" value="DRUG RESISTANCE ABC TRANSPORTER"/>
    <property type="match status" value="1"/>
</dbReference>
<dbReference type="GO" id="GO:0005524">
    <property type="term" value="F:ATP binding"/>
    <property type="evidence" value="ECO:0007669"/>
    <property type="project" value="UniProtKB-KW"/>
</dbReference>
<dbReference type="InterPro" id="IPR003439">
    <property type="entry name" value="ABC_transporter-like_ATP-bd"/>
</dbReference>
<dbReference type="AlphaFoldDB" id="A0A7K3WEQ7"/>
<comment type="subcellular location">
    <subcellularLocation>
        <location evidence="1">Cytoplasm</location>
    </subcellularLocation>
</comment>
<keyword evidence="7" id="KW-0067">ATP-binding</keyword>
<evidence type="ECO:0000256" key="2">
    <source>
        <dbReference type="ARBA" id="ARBA00022490"/>
    </source>
</evidence>
<organism evidence="15 16">
    <name type="scientific">Goekera deserti</name>
    <dbReference type="NCBI Taxonomy" id="2497753"/>
    <lineage>
        <taxon>Bacteria</taxon>
        <taxon>Bacillati</taxon>
        <taxon>Actinomycetota</taxon>
        <taxon>Actinomycetes</taxon>
        <taxon>Geodermatophilales</taxon>
        <taxon>Geodermatophilaceae</taxon>
        <taxon>Goekera</taxon>
    </lineage>
</organism>
<sequence length="755" mass="80137">MITDAGYGCIQVRGARENNLRNVSVDIPKRALTVVTGLSGSGKSSLVFATIAAESQRLVNETYPPFLQSLMPRFGRPDVDAVENLSAAIVVDQGRMGTNARSTVGTATDVSALLRVLFSRLGLPAVWPASALGANDPAGMCPECEGLGRTSQVDVDALVDRDKSLDEGAIDFPNFAVDSWFWTIFAKSGFFDPAAKLRDYTPDQWDTFLYRGEGKVQNGSMKSTYEGLIPKLRRLYLSKEAADLQPHVRRAVERITTTGPCPECGGTRLNEAARNCRIDGVSIADCSAMQVDGLLEFVSSLRAPGLERVVDGLAACLRDLADIGLGYLSLDRASSTLSGGESQRVKMVRHLGSALTDITYVFDEPSVGLHAHDVQRLNELLLRLRDKGNTVLVVEHKPEVVAIADHVIDMGPGAGTGGGQVVYAGPVEGLPRADTVTGRHLARHQAVAATGRTPTGHLRISDARLHNLQGVTVDVPTGVLTAVTGVAGSGKSSLVLGCLPAQHPGVVVVDQSLTRGSTRSSTATWTGILEPIRKAFAKANGVKPALFSANSEGACPECNGLGLIYTDLAFLDTAVSVCETCEGRRFTAEVLTYTLRGKDISQVLAMPVVEAREFFPEKVIAPVLAALEDVGLGYITLGQPLSTLSGGERQRLKLAVEMAGDSAVYVLDEPTSGLHMDDVDRLIGLLHRMVDSGRTVVVVEHNLDVVARADWVIDLGPGAGHDGGRVVFEGTPAQLLAATGSLTADHLRMRAPTAG</sequence>
<keyword evidence="5" id="KW-0227">DNA damage</keyword>
<dbReference type="Gene3D" id="3.40.50.300">
    <property type="entry name" value="P-loop containing nucleotide triphosphate hydrolases"/>
    <property type="match status" value="2"/>
</dbReference>
<protein>
    <recommendedName>
        <fullName evidence="12">UvrABC system protein A</fullName>
    </recommendedName>
    <alternativeName>
        <fullName evidence="13">Excinuclease ABC subunit A</fullName>
    </alternativeName>
</protein>
<dbReference type="GO" id="GO:0003677">
    <property type="term" value="F:DNA binding"/>
    <property type="evidence" value="ECO:0007669"/>
    <property type="project" value="UniProtKB-KW"/>
</dbReference>
<name>A0A7K3WEQ7_9ACTN</name>
<dbReference type="SUPFAM" id="SSF52540">
    <property type="entry name" value="P-loop containing nucleoside triphosphate hydrolases"/>
    <property type="match status" value="2"/>
</dbReference>
<feature type="domain" description="ABC transporter" evidence="14">
    <location>
        <begin position="442"/>
        <end position="742"/>
    </location>
</feature>
<dbReference type="Proteomes" id="UP000470470">
    <property type="component" value="Unassembled WGS sequence"/>
</dbReference>
<evidence type="ECO:0000313" key="15">
    <source>
        <dbReference type="EMBL" id="NEL54170.1"/>
    </source>
</evidence>
<keyword evidence="16" id="KW-1185">Reference proteome</keyword>
<evidence type="ECO:0000256" key="5">
    <source>
        <dbReference type="ARBA" id="ARBA00022763"/>
    </source>
</evidence>
<dbReference type="PROSITE" id="PS50893">
    <property type="entry name" value="ABC_TRANSPORTER_2"/>
    <property type="match status" value="1"/>
</dbReference>
<dbReference type="GO" id="GO:0006281">
    <property type="term" value="P:DNA repair"/>
    <property type="evidence" value="ECO:0007669"/>
    <property type="project" value="UniProtKB-KW"/>
</dbReference>
<evidence type="ECO:0000259" key="14">
    <source>
        <dbReference type="PROSITE" id="PS50893"/>
    </source>
</evidence>
<evidence type="ECO:0000256" key="11">
    <source>
        <dbReference type="ARBA" id="ARBA00038000"/>
    </source>
</evidence>
<accession>A0A7K3WEQ7</accession>
<comment type="caution">
    <text evidence="15">The sequence shown here is derived from an EMBL/GenBank/DDBJ whole genome shotgun (WGS) entry which is preliminary data.</text>
</comment>
<proteinExistence type="inferred from homology"/>
<keyword evidence="6" id="KW-0228">DNA excision</keyword>
<dbReference type="InterPro" id="IPR017871">
    <property type="entry name" value="ABC_transporter-like_CS"/>
</dbReference>
<keyword evidence="4" id="KW-0547">Nucleotide-binding</keyword>
<evidence type="ECO:0000313" key="16">
    <source>
        <dbReference type="Proteomes" id="UP000470470"/>
    </source>
</evidence>
<dbReference type="GO" id="GO:0005737">
    <property type="term" value="C:cytoplasm"/>
    <property type="evidence" value="ECO:0007669"/>
    <property type="project" value="UniProtKB-SubCell"/>
</dbReference>
<reference evidence="15 16" key="1">
    <citation type="submission" date="2020-02" db="EMBL/GenBank/DDBJ databases">
        <title>The whole genome sequence of CPCC 205119.</title>
        <authorList>
            <person name="Jiang Z."/>
        </authorList>
    </citation>
    <scope>NUCLEOTIDE SEQUENCE [LARGE SCALE GENOMIC DNA]</scope>
    <source>
        <strain evidence="15 16">CPCC 205119</strain>
    </source>
</reference>
<dbReference type="Gene3D" id="1.10.8.280">
    <property type="entry name" value="ABC transporter ATPase domain-like"/>
    <property type="match status" value="1"/>
</dbReference>
<dbReference type="EMBL" id="JAAGWK010000010">
    <property type="protein sequence ID" value="NEL54170.1"/>
    <property type="molecule type" value="Genomic_DNA"/>
</dbReference>
<dbReference type="GO" id="GO:0004518">
    <property type="term" value="F:nuclease activity"/>
    <property type="evidence" value="ECO:0007669"/>
    <property type="project" value="UniProtKB-KW"/>
</dbReference>
<dbReference type="PANTHER" id="PTHR43152">
    <property type="entry name" value="UVRABC SYSTEM PROTEIN A"/>
    <property type="match status" value="1"/>
</dbReference>
<evidence type="ECO:0000256" key="6">
    <source>
        <dbReference type="ARBA" id="ARBA00022769"/>
    </source>
</evidence>
<keyword evidence="2" id="KW-0963">Cytoplasm</keyword>
<evidence type="ECO:0000256" key="3">
    <source>
        <dbReference type="ARBA" id="ARBA00022737"/>
    </source>
</evidence>
<keyword evidence="3" id="KW-0677">Repeat</keyword>
<comment type="similarity">
    <text evidence="11">Belongs to the ABC transporter superfamily. UvrA family.</text>
</comment>
<evidence type="ECO:0000256" key="4">
    <source>
        <dbReference type="ARBA" id="ARBA00022741"/>
    </source>
</evidence>
<evidence type="ECO:0000256" key="13">
    <source>
        <dbReference type="ARBA" id="ARBA00042156"/>
    </source>
</evidence>
<dbReference type="PROSITE" id="PS00211">
    <property type="entry name" value="ABC_TRANSPORTER_1"/>
    <property type="match status" value="1"/>
</dbReference>
<evidence type="ECO:0000256" key="1">
    <source>
        <dbReference type="ARBA" id="ARBA00004496"/>
    </source>
</evidence>
<evidence type="ECO:0000256" key="8">
    <source>
        <dbReference type="ARBA" id="ARBA00022881"/>
    </source>
</evidence>